<keyword evidence="4" id="KW-1185">Reference proteome</keyword>
<dbReference type="Gene3D" id="1.10.287.1060">
    <property type="entry name" value="ESAT-6-like"/>
    <property type="match status" value="1"/>
</dbReference>
<keyword evidence="1" id="KW-0175">Coiled coil</keyword>
<gene>
    <name evidence="3" type="ORF">JOF36_002774</name>
</gene>
<reference evidence="3 4" key="1">
    <citation type="submission" date="2021-03" db="EMBL/GenBank/DDBJ databases">
        <title>Sequencing the genomes of 1000 actinobacteria strains.</title>
        <authorList>
            <person name="Klenk H.-P."/>
        </authorList>
    </citation>
    <scope>NUCLEOTIDE SEQUENCE [LARGE SCALE GENOMIC DNA]</scope>
    <source>
        <strain evidence="3 4">DSM 45256</strain>
    </source>
</reference>
<name>A0ABS4VT16_9PSEU</name>
<protein>
    <recommendedName>
        <fullName evidence="2">PE domain-containing protein</fullName>
    </recommendedName>
</protein>
<dbReference type="EMBL" id="JAGINU010000001">
    <property type="protein sequence ID" value="MBP2367078.1"/>
    <property type="molecule type" value="Genomic_DNA"/>
</dbReference>
<proteinExistence type="predicted"/>
<accession>A0ABS4VT16</accession>
<dbReference type="RefSeq" id="WP_210027182.1">
    <property type="nucleotide sequence ID" value="NZ_JAGINU010000001.1"/>
</dbReference>
<dbReference type="Pfam" id="PF00934">
    <property type="entry name" value="PE"/>
    <property type="match status" value="1"/>
</dbReference>
<feature type="coiled-coil region" evidence="1">
    <location>
        <begin position="20"/>
        <end position="47"/>
    </location>
</feature>
<evidence type="ECO:0000259" key="2">
    <source>
        <dbReference type="Pfam" id="PF00934"/>
    </source>
</evidence>
<evidence type="ECO:0000313" key="3">
    <source>
        <dbReference type="EMBL" id="MBP2367078.1"/>
    </source>
</evidence>
<evidence type="ECO:0000256" key="1">
    <source>
        <dbReference type="SAM" id="Coils"/>
    </source>
</evidence>
<evidence type="ECO:0000313" key="4">
    <source>
        <dbReference type="Proteomes" id="UP001519295"/>
    </source>
</evidence>
<feature type="domain" description="PE" evidence="2">
    <location>
        <begin position="21"/>
        <end position="104"/>
    </location>
</feature>
<sequence length="115" mass="12596">MPLSPEQQHSINDLVAQVNLDNVLQVAALLRRQADELEDVLTTASRDLQFNPCGGDPVSGDAQHLFQAKIDRIASVHWAHHAEVRAAADALHSVARSYGYTDADLENAFVRLARA</sequence>
<dbReference type="InterPro" id="IPR000084">
    <property type="entry name" value="PE-PGRS_N"/>
</dbReference>
<comment type="caution">
    <text evidence="3">The sequence shown here is derived from an EMBL/GenBank/DDBJ whole genome shotgun (WGS) entry which is preliminary data.</text>
</comment>
<organism evidence="3 4">
    <name type="scientific">Pseudonocardia parietis</name>
    <dbReference type="NCBI Taxonomy" id="570936"/>
    <lineage>
        <taxon>Bacteria</taxon>
        <taxon>Bacillati</taxon>
        <taxon>Actinomycetota</taxon>
        <taxon>Actinomycetes</taxon>
        <taxon>Pseudonocardiales</taxon>
        <taxon>Pseudonocardiaceae</taxon>
        <taxon>Pseudonocardia</taxon>
    </lineage>
</organism>
<dbReference type="Proteomes" id="UP001519295">
    <property type="component" value="Unassembled WGS sequence"/>
</dbReference>